<dbReference type="InterPro" id="IPR036388">
    <property type="entry name" value="WH-like_DNA-bd_sf"/>
</dbReference>
<dbReference type="EMBL" id="PNYA01000043">
    <property type="protein sequence ID" value="PMS14564.1"/>
    <property type="molecule type" value="Genomic_DNA"/>
</dbReference>
<dbReference type="FunFam" id="3.40.50.2300:FF:000002">
    <property type="entry name" value="DNA-binding response regulator PhoP"/>
    <property type="match status" value="1"/>
</dbReference>
<dbReference type="CDD" id="cd00383">
    <property type="entry name" value="trans_reg_C"/>
    <property type="match status" value="1"/>
</dbReference>
<evidence type="ECO:0000256" key="4">
    <source>
        <dbReference type="ARBA" id="ARBA00023125"/>
    </source>
</evidence>
<sequence>MRILLVEDDELIGSGVEISLRQTGYAVDWARDGRQAELALATNQYALVILDLGLPGRSGGEVLKAMRDAGNDVPVLVLTARGTIADRVRGLDAGADDYLGKPFDLTELLARARALVRRSQGRSVEQIVWRDLSIDLIGRTVTRGDTRIHLTSREWAVLVQLITHPGIPQSRADLEDSLYGWQEEIESNAIEVHMSKLRKKLGQELITTVRGVGYMIEKP</sequence>
<dbReference type="PANTHER" id="PTHR48111">
    <property type="entry name" value="REGULATOR OF RPOS"/>
    <property type="match status" value="1"/>
</dbReference>
<dbReference type="OrthoDB" id="9802426at2"/>
<dbReference type="AlphaFoldDB" id="A0A2N7VBU7"/>
<evidence type="ECO:0000256" key="2">
    <source>
        <dbReference type="ARBA" id="ARBA00023012"/>
    </source>
</evidence>
<dbReference type="RefSeq" id="WP_102649279.1">
    <property type="nucleotide sequence ID" value="NZ_PNYA01000043.1"/>
</dbReference>
<evidence type="ECO:0000256" key="7">
    <source>
        <dbReference type="PROSITE-ProRule" id="PRU01091"/>
    </source>
</evidence>
<evidence type="ECO:0000256" key="3">
    <source>
        <dbReference type="ARBA" id="ARBA00023015"/>
    </source>
</evidence>
<evidence type="ECO:0000256" key="5">
    <source>
        <dbReference type="ARBA" id="ARBA00023163"/>
    </source>
</evidence>
<accession>A0A2N7VBU7</accession>
<dbReference type="InterPro" id="IPR001789">
    <property type="entry name" value="Sig_transdc_resp-reg_receiver"/>
</dbReference>
<dbReference type="InterPro" id="IPR011006">
    <property type="entry name" value="CheY-like_superfamily"/>
</dbReference>
<dbReference type="SMART" id="SM00862">
    <property type="entry name" value="Trans_reg_C"/>
    <property type="match status" value="1"/>
</dbReference>
<dbReference type="SUPFAM" id="SSF52172">
    <property type="entry name" value="CheY-like"/>
    <property type="match status" value="1"/>
</dbReference>
<keyword evidence="11" id="KW-1185">Reference proteome</keyword>
<evidence type="ECO:0000259" key="8">
    <source>
        <dbReference type="PROSITE" id="PS50110"/>
    </source>
</evidence>
<dbReference type="InterPro" id="IPR039420">
    <property type="entry name" value="WalR-like"/>
</dbReference>
<dbReference type="Pfam" id="PF00486">
    <property type="entry name" value="Trans_reg_C"/>
    <property type="match status" value="1"/>
</dbReference>
<organism evidence="10 11">
    <name type="scientific">Trinickia dabaoshanensis</name>
    <dbReference type="NCBI Taxonomy" id="564714"/>
    <lineage>
        <taxon>Bacteria</taxon>
        <taxon>Pseudomonadati</taxon>
        <taxon>Pseudomonadota</taxon>
        <taxon>Betaproteobacteria</taxon>
        <taxon>Burkholderiales</taxon>
        <taxon>Burkholderiaceae</taxon>
        <taxon>Trinickia</taxon>
    </lineage>
</organism>
<evidence type="ECO:0000256" key="6">
    <source>
        <dbReference type="PROSITE-ProRule" id="PRU00169"/>
    </source>
</evidence>
<feature type="DNA-binding region" description="OmpR/PhoB-type" evidence="7">
    <location>
        <begin position="124"/>
        <end position="218"/>
    </location>
</feature>
<keyword evidence="2" id="KW-0902">Two-component regulatory system</keyword>
<dbReference type="PROSITE" id="PS51755">
    <property type="entry name" value="OMPR_PHOB"/>
    <property type="match status" value="1"/>
</dbReference>
<feature type="modified residue" description="4-aspartylphosphate" evidence="6">
    <location>
        <position position="51"/>
    </location>
</feature>
<keyword evidence="1 6" id="KW-0597">Phosphoprotein</keyword>
<dbReference type="PANTHER" id="PTHR48111:SF67">
    <property type="entry name" value="TRANSCRIPTIONAL REGULATORY PROTEIN TCTD"/>
    <property type="match status" value="1"/>
</dbReference>
<evidence type="ECO:0000313" key="11">
    <source>
        <dbReference type="Proteomes" id="UP000235616"/>
    </source>
</evidence>
<feature type="domain" description="OmpR/PhoB-type" evidence="9">
    <location>
        <begin position="124"/>
        <end position="218"/>
    </location>
</feature>
<dbReference type="GO" id="GO:0006355">
    <property type="term" value="P:regulation of DNA-templated transcription"/>
    <property type="evidence" value="ECO:0007669"/>
    <property type="project" value="InterPro"/>
</dbReference>
<protein>
    <submittedName>
        <fullName evidence="10">DNA-binding response regulator</fullName>
    </submittedName>
</protein>
<keyword evidence="3" id="KW-0805">Transcription regulation</keyword>
<gene>
    <name evidence="10" type="ORF">C0Z18_31010</name>
</gene>
<evidence type="ECO:0000313" key="10">
    <source>
        <dbReference type="EMBL" id="PMS14564.1"/>
    </source>
</evidence>
<dbReference type="GO" id="GO:0032993">
    <property type="term" value="C:protein-DNA complex"/>
    <property type="evidence" value="ECO:0007669"/>
    <property type="project" value="TreeGrafter"/>
</dbReference>
<dbReference type="CDD" id="cd17624">
    <property type="entry name" value="REC_OmpR_PmrA-like"/>
    <property type="match status" value="1"/>
</dbReference>
<comment type="caution">
    <text evidence="10">The sequence shown here is derived from an EMBL/GenBank/DDBJ whole genome shotgun (WGS) entry which is preliminary data.</text>
</comment>
<dbReference type="Gene3D" id="6.10.250.690">
    <property type="match status" value="1"/>
</dbReference>
<name>A0A2N7VBU7_9BURK</name>
<keyword evidence="4 7" id="KW-0238">DNA-binding</keyword>
<evidence type="ECO:0000259" key="9">
    <source>
        <dbReference type="PROSITE" id="PS51755"/>
    </source>
</evidence>
<dbReference type="SMART" id="SM00448">
    <property type="entry name" value="REC"/>
    <property type="match status" value="1"/>
</dbReference>
<dbReference type="GO" id="GO:0000976">
    <property type="term" value="F:transcription cis-regulatory region binding"/>
    <property type="evidence" value="ECO:0007669"/>
    <property type="project" value="TreeGrafter"/>
</dbReference>
<dbReference type="Pfam" id="PF00072">
    <property type="entry name" value="Response_reg"/>
    <property type="match status" value="1"/>
</dbReference>
<dbReference type="GO" id="GO:0000156">
    <property type="term" value="F:phosphorelay response regulator activity"/>
    <property type="evidence" value="ECO:0007669"/>
    <property type="project" value="TreeGrafter"/>
</dbReference>
<dbReference type="PROSITE" id="PS50110">
    <property type="entry name" value="RESPONSE_REGULATORY"/>
    <property type="match status" value="1"/>
</dbReference>
<feature type="domain" description="Response regulatory" evidence="8">
    <location>
        <begin position="2"/>
        <end position="116"/>
    </location>
</feature>
<dbReference type="Gene3D" id="3.40.50.2300">
    <property type="match status" value="1"/>
</dbReference>
<dbReference type="InterPro" id="IPR001867">
    <property type="entry name" value="OmpR/PhoB-type_DNA-bd"/>
</dbReference>
<proteinExistence type="predicted"/>
<dbReference type="Gene3D" id="1.10.10.10">
    <property type="entry name" value="Winged helix-like DNA-binding domain superfamily/Winged helix DNA-binding domain"/>
    <property type="match status" value="1"/>
</dbReference>
<dbReference type="GO" id="GO:0005829">
    <property type="term" value="C:cytosol"/>
    <property type="evidence" value="ECO:0007669"/>
    <property type="project" value="TreeGrafter"/>
</dbReference>
<keyword evidence="5" id="KW-0804">Transcription</keyword>
<dbReference type="Proteomes" id="UP000235616">
    <property type="component" value="Unassembled WGS sequence"/>
</dbReference>
<reference evidence="10 11" key="1">
    <citation type="submission" date="2018-01" db="EMBL/GenBank/DDBJ databases">
        <title>Whole genome analyses suggest that Burkholderia sensu lato contains two further novel genera in the rhizoxinica-symbiotica group Mycetohabitans gen. nov., and Trinickia gen. nov.: implications for the evolution of diazotrophy and nodulation in the Burkholderiaceae.</title>
        <authorList>
            <person name="Estrada-de los Santos P."/>
            <person name="Palmer M."/>
            <person name="Chavez-Ramirez B."/>
            <person name="Beukes C."/>
            <person name="Steenkamp E.T."/>
            <person name="Hirsch A.M."/>
            <person name="Manyaka P."/>
            <person name="Maluk M."/>
            <person name="Lafos M."/>
            <person name="Crook M."/>
            <person name="Gross E."/>
            <person name="Simon M.F."/>
            <person name="Bueno dos Reis Junior F."/>
            <person name="Poole P.S."/>
            <person name="Venter S.N."/>
            <person name="James E.K."/>
        </authorList>
    </citation>
    <scope>NUCLEOTIDE SEQUENCE [LARGE SCALE GENOMIC DNA]</scope>
    <source>
        <strain evidence="10 11">GIMN1.004</strain>
    </source>
</reference>
<evidence type="ECO:0000256" key="1">
    <source>
        <dbReference type="ARBA" id="ARBA00022553"/>
    </source>
</evidence>